<keyword evidence="2 3" id="KW-0732">Signal</keyword>
<comment type="similarity">
    <text evidence="1">Belongs to the CsgA/CsgB family.</text>
</comment>
<evidence type="ECO:0000256" key="2">
    <source>
        <dbReference type="ARBA" id="ARBA00022729"/>
    </source>
</evidence>
<reference evidence="4 5" key="1">
    <citation type="submission" date="2020-08" db="EMBL/GenBank/DDBJ databases">
        <title>Whole genome sequence of Shewanella sp strain PS-2.</title>
        <authorList>
            <person name="Das S.K."/>
        </authorList>
    </citation>
    <scope>NUCLEOTIDE SEQUENCE [LARGE SCALE GENOMIC DNA]</scope>
    <source>
        <strain evidence="4 5">PS-2</strain>
    </source>
</reference>
<dbReference type="Pfam" id="PF07012">
    <property type="entry name" value="Curlin_rpt"/>
    <property type="match status" value="2"/>
</dbReference>
<dbReference type="Proteomes" id="UP000829384">
    <property type="component" value="Unassembled WGS sequence"/>
</dbReference>
<gene>
    <name evidence="4" type="ORF">H9J30_11095</name>
</gene>
<name>A0ABS9QVW5_9GAMM</name>
<organism evidence="4 5">
    <name type="scientific">Shewanella cutis</name>
    <dbReference type="NCBI Taxonomy" id="2766780"/>
    <lineage>
        <taxon>Bacteria</taxon>
        <taxon>Pseudomonadati</taxon>
        <taxon>Pseudomonadota</taxon>
        <taxon>Gammaproteobacteria</taxon>
        <taxon>Alteromonadales</taxon>
        <taxon>Shewanellaceae</taxon>
        <taxon>Shewanella</taxon>
    </lineage>
</organism>
<evidence type="ECO:0000256" key="3">
    <source>
        <dbReference type="SAM" id="SignalP"/>
    </source>
</evidence>
<dbReference type="InterPro" id="IPR009742">
    <property type="entry name" value="Curlin_rpt"/>
</dbReference>
<feature type="chain" id="PRO_5046348748" evidence="3">
    <location>
        <begin position="25"/>
        <end position="139"/>
    </location>
</feature>
<protein>
    <submittedName>
        <fullName evidence="4">Curlin</fullName>
    </submittedName>
</protein>
<accession>A0ABS9QVW5</accession>
<keyword evidence="5" id="KW-1185">Reference proteome</keyword>
<dbReference type="RefSeq" id="WP_240131088.1">
    <property type="nucleotide sequence ID" value="NZ_JACSDI010000006.1"/>
</dbReference>
<evidence type="ECO:0000313" key="4">
    <source>
        <dbReference type="EMBL" id="MCG9964459.1"/>
    </source>
</evidence>
<feature type="signal peptide" evidence="3">
    <location>
        <begin position="1"/>
        <end position="24"/>
    </location>
</feature>
<dbReference type="EMBL" id="JACSDI010000006">
    <property type="protein sequence ID" value="MCG9964459.1"/>
    <property type="molecule type" value="Genomic_DNA"/>
</dbReference>
<evidence type="ECO:0000313" key="5">
    <source>
        <dbReference type="Proteomes" id="UP000829384"/>
    </source>
</evidence>
<evidence type="ECO:0000256" key="1">
    <source>
        <dbReference type="ARBA" id="ARBA00009766"/>
    </source>
</evidence>
<sequence length="139" mass="14777">MPNPLTRFLVLLILLCSYLTPSLAADVSELPITLQALIERSGRDNLIDLVQQGTANQGMVFQSGSDNSAYVTQAGNDNVSLVTQIGTNNEVQLLQVGAQNKASITQIGNDNLVQLNQLGSGNFSIQQIADGAAISITQY</sequence>
<proteinExistence type="inferred from homology"/>
<comment type="caution">
    <text evidence="4">The sequence shown here is derived from an EMBL/GenBank/DDBJ whole genome shotgun (WGS) entry which is preliminary data.</text>
</comment>